<proteinExistence type="predicted"/>
<dbReference type="Pfam" id="PF20252">
    <property type="entry name" value="BIG2_C"/>
    <property type="match status" value="1"/>
</dbReference>
<feature type="domain" description="Sec7/BIG1-like C-terminal" evidence="2">
    <location>
        <begin position="303"/>
        <end position="362"/>
    </location>
</feature>
<dbReference type="EMBL" id="PNBA02000013">
    <property type="protein sequence ID" value="KAG6403260.1"/>
    <property type="molecule type" value="Genomic_DNA"/>
</dbReference>
<dbReference type="GO" id="GO:0005802">
    <property type="term" value="C:trans-Golgi network"/>
    <property type="evidence" value="ECO:0007669"/>
    <property type="project" value="TreeGrafter"/>
</dbReference>
<organism evidence="3">
    <name type="scientific">Salvia splendens</name>
    <name type="common">Scarlet sage</name>
    <dbReference type="NCBI Taxonomy" id="180675"/>
    <lineage>
        <taxon>Eukaryota</taxon>
        <taxon>Viridiplantae</taxon>
        <taxon>Streptophyta</taxon>
        <taxon>Embryophyta</taxon>
        <taxon>Tracheophyta</taxon>
        <taxon>Spermatophyta</taxon>
        <taxon>Magnoliopsida</taxon>
        <taxon>eudicotyledons</taxon>
        <taxon>Gunneridae</taxon>
        <taxon>Pentapetalae</taxon>
        <taxon>asterids</taxon>
        <taxon>lamiids</taxon>
        <taxon>Lamiales</taxon>
        <taxon>Lamiaceae</taxon>
        <taxon>Nepetoideae</taxon>
        <taxon>Mentheae</taxon>
        <taxon>Salviinae</taxon>
        <taxon>Salvia</taxon>
        <taxon>Salvia subgen. Calosphace</taxon>
        <taxon>core Calosphace</taxon>
    </lineage>
</organism>
<dbReference type="PANTHER" id="PTHR10663:SF375">
    <property type="entry name" value="LD29171P"/>
    <property type="match status" value="1"/>
</dbReference>
<keyword evidence="4" id="KW-1185">Reference proteome</keyword>
<dbReference type="GO" id="GO:0005829">
    <property type="term" value="C:cytosol"/>
    <property type="evidence" value="ECO:0007669"/>
    <property type="project" value="TreeGrafter"/>
</dbReference>
<sequence>MDYLKLLRVFHLVFQDASMKLEAMKCLVAILKCMGNWMNKQLRIPDYSVVKETRCRSPPHTNGNIDEPTEGSDAQGEASSEVSDVSTLETSDDLMRHMQEQSIYYPAIDTVVLKFMIEACWAPMLAAFSVPLDQSDDEIVIALCLEGFPHVTAGMSMKTHRDAFLTSLAKFTSLHSPADIKKKNIDAIKLEMLTLSQKLNSEAIVDFVKALCKVFMDELRSTSDPRVFSLTKIVEIACSLKTSGWMWFHLSKHALISPSSLTTTDDVNESSRDESVSSNDGSDNSRSRRLYTAISDIKCRAAIQVLLIQAIVEIYNMHRAQLSVKNSVILFDAVAIHAHKINSNGGLRQKLQELGSMTQMPHPPLPDISADLLVTRSQKWSLILSKEDLCHAVVLHCYKYIRRFFIPEELVLLLSPAFELHRCEFDQILCSDSNGVDDDDEDDVSGEDLIANMAPMKGMEYDSKESLMKAYQDYAKLQGFA</sequence>
<evidence type="ECO:0000256" key="1">
    <source>
        <dbReference type="SAM" id="MobiDB-lite"/>
    </source>
</evidence>
<evidence type="ECO:0000259" key="2">
    <source>
        <dbReference type="Pfam" id="PF20252"/>
    </source>
</evidence>
<gene>
    <name evidence="3" type="ORF">SASPL_135477</name>
</gene>
<accession>A0A8X8WWL4</accession>
<evidence type="ECO:0000313" key="4">
    <source>
        <dbReference type="Proteomes" id="UP000298416"/>
    </source>
</evidence>
<comment type="caution">
    <text evidence="3">The sequence shown here is derived from an EMBL/GenBank/DDBJ whole genome shotgun (WGS) entry which is preliminary data.</text>
</comment>
<feature type="region of interest" description="Disordered" evidence="1">
    <location>
        <begin position="55"/>
        <end position="85"/>
    </location>
</feature>
<dbReference type="Proteomes" id="UP000298416">
    <property type="component" value="Unassembled WGS sequence"/>
</dbReference>
<name>A0A8X8WWL4_SALSN</name>
<dbReference type="PANTHER" id="PTHR10663">
    <property type="entry name" value="GUANYL-NUCLEOTIDE EXCHANGE FACTOR"/>
    <property type="match status" value="1"/>
</dbReference>
<feature type="region of interest" description="Disordered" evidence="1">
    <location>
        <begin position="261"/>
        <end position="286"/>
    </location>
</feature>
<protein>
    <recommendedName>
        <fullName evidence="2">Sec7/BIG1-like C-terminal domain-containing protein</fullName>
    </recommendedName>
</protein>
<reference evidence="3" key="1">
    <citation type="submission" date="2018-01" db="EMBL/GenBank/DDBJ databases">
        <authorList>
            <person name="Mao J.F."/>
        </authorList>
    </citation>
    <scope>NUCLEOTIDE SEQUENCE</scope>
    <source>
        <strain evidence="3">Huo1</strain>
        <tissue evidence="3">Leaf</tissue>
    </source>
</reference>
<reference evidence="3" key="2">
    <citation type="submission" date="2020-08" db="EMBL/GenBank/DDBJ databases">
        <title>Plant Genome Project.</title>
        <authorList>
            <person name="Zhang R.-G."/>
        </authorList>
    </citation>
    <scope>NUCLEOTIDE SEQUENCE</scope>
    <source>
        <strain evidence="3">Huo1</strain>
        <tissue evidence="3">Leaf</tissue>
    </source>
</reference>
<evidence type="ECO:0000313" key="3">
    <source>
        <dbReference type="EMBL" id="KAG6403260.1"/>
    </source>
</evidence>
<dbReference type="InterPro" id="IPR046455">
    <property type="entry name" value="Sec7/BIG1-like_C"/>
</dbReference>
<dbReference type="AlphaFoldDB" id="A0A8X8WWL4"/>